<dbReference type="Pfam" id="PF03372">
    <property type="entry name" value="Exo_endo_phos"/>
    <property type="match status" value="1"/>
</dbReference>
<evidence type="ECO:0000259" key="3">
    <source>
        <dbReference type="Pfam" id="PF03372"/>
    </source>
</evidence>
<feature type="transmembrane region" description="Helical" evidence="2">
    <location>
        <begin position="81"/>
        <end position="98"/>
    </location>
</feature>
<evidence type="ECO:0000313" key="5">
    <source>
        <dbReference type="Proteomes" id="UP000245999"/>
    </source>
</evidence>
<dbReference type="AlphaFoldDB" id="A0A2Z3GRP2"/>
<evidence type="ECO:0000313" key="4">
    <source>
        <dbReference type="EMBL" id="AWM33715.1"/>
    </source>
</evidence>
<feature type="region of interest" description="Disordered" evidence="1">
    <location>
        <begin position="1"/>
        <end position="45"/>
    </location>
</feature>
<feature type="compositionally biased region" description="Basic residues" evidence="1">
    <location>
        <begin position="17"/>
        <end position="26"/>
    </location>
</feature>
<reference evidence="5" key="1">
    <citation type="submission" date="2018-04" db="EMBL/GenBank/DDBJ databases">
        <title>Complete genome of Antarctic heterotrophic bacterium Hymenobacter nivis.</title>
        <authorList>
            <person name="Terashima M."/>
        </authorList>
    </citation>
    <scope>NUCLEOTIDE SEQUENCE [LARGE SCALE GENOMIC DNA]</scope>
    <source>
        <strain evidence="5">NBRC 111535</strain>
    </source>
</reference>
<dbReference type="InterPro" id="IPR005135">
    <property type="entry name" value="Endo/exonuclease/phosphatase"/>
</dbReference>
<dbReference type="KEGG" id="hnv:DDQ68_13530"/>
<accession>A0A2Z3GRP2</accession>
<dbReference type="Proteomes" id="UP000245999">
    <property type="component" value="Chromosome"/>
</dbReference>
<dbReference type="Gene3D" id="3.60.10.10">
    <property type="entry name" value="Endonuclease/exonuclease/phosphatase"/>
    <property type="match status" value="1"/>
</dbReference>
<feature type="transmembrane region" description="Helical" evidence="2">
    <location>
        <begin position="110"/>
        <end position="132"/>
    </location>
</feature>
<keyword evidence="2" id="KW-0812">Transmembrane</keyword>
<evidence type="ECO:0000256" key="1">
    <source>
        <dbReference type="SAM" id="MobiDB-lite"/>
    </source>
</evidence>
<proteinExistence type="predicted"/>
<dbReference type="OrthoDB" id="635146at2"/>
<sequence>MALVFDEFEGGRSGGRPGRHGRARRGGQRDRSQGSGPQQQGPAAHKVALFHSEGGAGRAARRRPTKVPLPLVKKIVVRRSFAFKITLLALAWLVLAIACERVPAGTWWPAVFGALTVPGALLLTAALALYWLRRNWRVALLPAVALALCWPHVQRGLALHWAGARANFDQGTATNQGPNPSFLPEAVPGALRLLSANVRIFNVYAALRDPDFASSKGFITWLAESPADVLCLQEFYNEPRGSRENGQVFRSAERLGPGSGRHGFVSTSLTNRIGAEFGLAIFSRFPIVRRGTIPFGKLSQNHAMWVDLARPAAPGRPAADTIRVFNLHLQSMSLAEGDIVDASTTKAGLRDKAPGLLRRFRNGAVARARQTDTVLARVRRSPYPVLLAGDFNDLPYSYPYDQFAGALTNAWAATGLGLGATYHGRLPGLRIDQQFAGPRWQVLGCRVHREILWSDHFPVEGLYRLAPK</sequence>
<organism evidence="4 5">
    <name type="scientific">Hymenobacter nivis</name>
    <dbReference type="NCBI Taxonomy" id="1850093"/>
    <lineage>
        <taxon>Bacteria</taxon>
        <taxon>Pseudomonadati</taxon>
        <taxon>Bacteroidota</taxon>
        <taxon>Cytophagia</taxon>
        <taxon>Cytophagales</taxon>
        <taxon>Hymenobacteraceae</taxon>
        <taxon>Hymenobacter</taxon>
    </lineage>
</organism>
<protein>
    <recommendedName>
        <fullName evidence="3">Endonuclease/exonuclease/phosphatase domain-containing protein</fullName>
    </recommendedName>
</protein>
<dbReference type="GO" id="GO:0003824">
    <property type="term" value="F:catalytic activity"/>
    <property type="evidence" value="ECO:0007669"/>
    <property type="project" value="InterPro"/>
</dbReference>
<dbReference type="InterPro" id="IPR036691">
    <property type="entry name" value="Endo/exonu/phosph_ase_sf"/>
</dbReference>
<gene>
    <name evidence="4" type="ORF">DDQ68_13530</name>
</gene>
<feature type="domain" description="Endonuclease/exonuclease/phosphatase" evidence="3">
    <location>
        <begin position="201"/>
        <end position="456"/>
    </location>
</feature>
<feature type="compositionally biased region" description="Low complexity" evidence="1">
    <location>
        <begin position="33"/>
        <end position="44"/>
    </location>
</feature>
<dbReference type="SUPFAM" id="SSF56219">
    <property type="entry name" value="DNase I-like"/>
    <property type="match status" value="1"/>
</dbReference>
<dbReference type="CDD" id="cd09084">
    <property type="entry name" value="EEP-2"/>
    <property type="match status" value="1"/>
</dbReference>
<dbReference type="EMBL" id="CP029145">
    <property type="protein sequence ID" value="AWM33715.1"/>
    <property type="molecule type" value="Genomic_DNA"/>
</dbReference>
<name>A0A2Z3GRP2_9BACT</name>
<keyword evidence="2" id="KW-1133">Transmembrane helix</keyword>
<keyword evidence="5" id="KW-1185">Reference proteome</keyword>
<keyword evidence="2" id="KW-0472">Membrane</keyword>
<evidence type="ECO:0000256" key="2">
    <source>
        <dbReference type="SAM" id="Phobius"/>
    </source>
</evidence>